<name>A0A0A9G6N8_ARUDO</name>
<reference evidence="2" key="1">
    <citation type="submission" date="2014-09" db="EMBL/GenBank/DDBJ databases">
        <authorList>
            <person name="Magalhaes I.L.F."/>
            <person name="Oliveira U."/>
            <person name="Santos F.R."/>
            <person name="Vidigal T.H.D.A."/>
            <person name="Brescovit A.D."/>
            <person name="Santos A.J."/>
        </authorList>
    </citation>
    <scope>NUCLEOTIDE SEQUENCE</scope>
    <source>
        <tissue evidence="2">Shoot tissue taken approximately 20 cm above the soil surface</tissue>
    </source>
</reference>
<dbReference type="EMBL" id="GBRH01178802">
    <property type="protein sequence ID" value="JAE19094.1"/>
    <property type="molecule type" value="Transcribed_RNA"/>
</dbReference>
<proteinExistence type="predicted"/>
<keyword evidence="1" id="KW-1133">Transmembrane helix</keyword>
<dbReference type="AlphaFoldDB" id="A0A0A9G6N8"/>
<evidence type="ECO:0000313" key="2">
    <source>
        <dbReference type="EMBL" id="JAE19094.1"/>
    </source>
</evidence>
<keyword evidence="1" id="KW-0812">Transmembrane</keyword>
<keyword evidence="1" id="KW-0472">Membrane</keyword>
<reference evidence="2" key="2">
    <citation type="journal article" date="2015" name="Data Brief">
        <title>Shoot transcriptome of the giant reed, Arundo donax.</title>
        <authorList>
            <person name="Barrero R.A."/>
            <person name="Guerrero F.D."/>
            <person name="Moolhuijzen P."/>
            <person name="Goolsby J.A."/>
            <person name="Tidwell J."/>
            <person name="Bellgard S.E."/>
            <person name="Bellgard M.I."/>
        </authorList>
    </citation>
    <scope>NUCLEOTIDE SEQUENCE</scope>
    <source>
        <tissue evidence="2">Shoot tissue taken approximately 20 cm above the soil surface</tissue>
    </source>
</reference>
<organism evidence="2">
    <name type="scientific">Arundo donax</name>
    <name type="common">Giant reed</name>
    <name type="synonym">Donax arundinaceus</name>
    <dbReference type="NCBI Taxonomy" id="35708"/>
    <lineage>
        <taxon>Eukaryota</taxon>
        <taxon>Viridiplantae</taxon>
        <taxon>Streptophyta</taxon>
        <taxon>Embryophyta</taxon>
        <taxon>Tracheophyta</taxon>
        <taxon>Spermatophyta</taxon>
        <taxon>Magnoliopsida</taxon>
        <taxon>Liliopsida</taxon>
        <taxon>Poales</taxon>
        <taxon>Poaceae</taxon>
        <taxon>PACMAD clade</taxon>
        <taxon>Arundinoideae</taxon>
        <taxon>Arundineae</taxon>
        <taxon>Arundo</taxon>
    </lineage>
</organism>
<accession>A0A0A9G6N8</accession>
<evidence type="ECO:0000256" key="1">
    <source>
        <dbReference type="SAM" id="Phobius"/>
    </source>
</evidence>
<feature type="transmembrane region" description="Helical" evidence="1">
    <location>
        <begin position="25"/>
        <end position="50"/>
    </location>
</feature>
<protein>
    <submittedName>
        <fullName evidence="2">Uncharacterized protein</fullName>
    </submittedName>
</protein>
<sequence length="68" mass="7250">MLPAVEPILSNSNCDFESSSKKEMAACLSSVVLLDNSFIVLAMALVFPMISFPSSSSTNKHRSSSASH</sequence>